<dbReference type="Pfam" id="PF04367">
    <property type="entry name" value="DUF502"/>
    <property type="match status" value="1"/>
</dbReference>
<name>A0ABU3NYS4_9FIRM</name>
<dbReference type="Proteomes" id="UP001254848">
    <property type="component" value="Unassembled WGS sequence"/>
</dbReference>
<reference evidence="2 3" key="1">
    <citation type="submission" date="2023-07" db="EMBL/GenBank/DDBJ databases">
        <title>The novel representative of Negativicutes class, Anaeroselena agilis gen. nov. sp. nov.</title>
        <authorList>
            <person name="Prokofeva M.I."/>
            <person name="Elcheninov A.G."/>
            <person name="Klyukina A."/>
            <person name="Kublanov I.V."/>
            <person name="Frolov E.N."/>
            <person name="Podosokorskaya O.A."/>
        </authorList>
    </citation>
    <scope>NUCLEOTIDE SEQUENCE [LARGE SCALE GENOMIC DNA]</scope>
    <source>
        <strain evidence="2 3">4137-cl</strain>
    </source>
</reference>
<evidence type="ECO:0000313" key="3">
    <source>
        <dbReference type="Proteomes" id="UP001254848"/>
    </source>
</evidence>
<evidence type="ECO:0000256" key="1">
    <source>
        <dbReference type="SAM" id="Phobius"/>
    </source>
</evidence>
<evidence type="ECO:0000313" key="2">
    <source>
        <dbReference type="EMBL" id="MDT8901939.1"/>
    </source>
</evidence>
<organism evidence="2 3">
    <name type="scientific">Anaeroselena agilis</name>
    <dbReference type="NCBI Taxonomy" id="3063788"/>
    <lineage>
        <taxon>Bacteria</taxon>
        <taxon>Bacillati</taxon>
        <taxon>Bacillota</taxon>
        <taxon>Negativicutes</taxon>
        <taxon>Acetonemataceae</taxon>
        <taxon>Anaeroselena</taxon>
    </lineage>
</organism>
<sequence length="194" mass="21437">MKNLSRYFINGLIVIVPMAITFFVVVQILDITERILGRHLPVKFPGFGLVAVIAIILVVGWLSSHWVMRRCIEVGEKALSKIPILKFIYNSVKQLSTAVFESQNMFKHAVLVPFPHPGAKTLGFVMTELSAPLARNLCEESVCVFIPMSLNMTAGFNIIVPKRDIIPLDVTSESALQYILTAGTVMPRGGVTKP</sequence>
<dbReference type="EMBL" id="JAUOZS010000001">
    <property type="protein sequence ID" value="MDT8901939.1"/>
    <property type="molecule type" value="Genomic_DNA"/>
</dbReference>
<keyword evidence="1" id="KW-0472">Membrane</keyword>
<comment type="caution">
    <text evidence="2">The sequence shown here is derived from an EMBL/GenBank/DDBJ whole genome shotgun (WGS) entry which is preliminary data.</text>
</comment>
<gene>
    <name evidence="2" type="ORF">Q4T40_11855</name>
</gene>
<keyword evidence="1" id="KW-0812">Transmembrane</keyword>
<protein>
    <submittedName>
        <fullName evidence="2">DUF502 domain-containing protein</fullName>
    </submittedName>
</protein>
<dbReference type="RefSeq" id="WP_413780435.1">
    <property type="nucleotide sequence ID" value="NZ_JAUOZS010000001.1"/>
</dbReference>
<keyword evidence="3" id="KW-1185">Reference proteome</keyword>
<dbReference type="InterPro" id="IPR007462">
    <property type="entry name" value="COV1-like"/>
</dbReference>
<dbReference type="PANTHER" id="PTHR31876">
    <property type="entry name" value="COV-LIKE PROTEIN 1"/>
    <property type="match status" value="1"/>
</dbReference>
<accession>A0ABU3NYS4</accession>
<keyword evidence="1" id="KW-1133">Transmembrane helix</keyword>
<proteinExistence type="predicted"/>
<feature type="transmembrane region" description="Helical" evidence="1">
    <location>
        <begin position="44"/>
        <end position="62"/>
    </location>
</feature>
<feature type="transmembrane region" description="Helical" evidence="1">
    <location>
        <begin position="7"/>
        <end position="29"/>
    </location>
</feature>
<dbReference type="PANTHER" id="PTHR31876:SF26">
    <property type="entry name" value="PROTEIN LIKE COV 2"/>
    <property type="match status" value="1"/>
</dbReference>